<dbReference type="EMBL" id="PVTF01000002">
    <property type="protein sequence ID" value="PRY45162.1"/>
    <property type="molecule type" value="Genomic_DNA"/>
</dbReference>
<dbReference type="OrthoDB" id="5522400at2"/>
<protein>
    <submittedName>
        <fullName evidence="1">Uncharacterized protein</fullName>
    </submittedName>
</protein>
<reference evidence="1 2" key="1">
    <citation type="submission" date="2018-03" db="EMBL/GenBank/DDBJ databases">
        <title>Genomic Encyclopedia of Archaeal and Bacterial Type Strains, Phase II (KMG-II): from individual species to whole genera.</title>
        <authorList>
            <person name="Goeker M."/>
        </authorList>
    </citation>
    <scope>NUCLEOTIDE SEQUENCE [LARGE SCALE GENOMIC DNA]</scope>
    <source>
        <strain evidence="1 2">DSM 44720</strain>
    </source>
</reference>
<dbReference type="AlphaFoldDB" id="A0A2T0THH1"/>
<evidence type="ECO:0000313" key="1">
    <source>
        <dbReference type="EMBL" id="PRY45162.1"/>
    </source>
</evidence>
<proteinExistence type="predicted"/>
<keyword evidence="2" id="KW-1185">Reference proteome</keyword>
<comment type="caution">
    <text evidence="1">The sequence shown here is derived from an EMBL/GenBank/DDBJ whole genome shotgun (WGS) entry which is preliminary data.</text>
</comment>
<gene>
    <name evidence="1" type="ORF">CLV43_102727</name>
</gene>
<accession>A0A2T0THH1</accession>
<dbReference type="Proteomes" id="UP000239494">
    <property type="component" value="Unassembled WGS sequence"/>
</dbReference>
<evidence type="ECO:0000313" key="2">
    <source>
        <dbReference type="Proteomes" id="UP000239494"/>
    </source>
</evidence>
<sequence length="146" mass="15476">MKNVGWSRLLVVVAVVLGMVGVVVPGAVAAPVPISAASDPTAEEQEALRQVAGAIWTPDLAAGWNMNTDVADVLSTATGEILRCSEAFALVPRPPGFLPGIVYLVTYALRLRDYFLVVRDSRTYRACVVTAAANYRTAIELASMGI</sequence>
<organism evidence="1 2">
    <name type="scientific">Umezawaea tangerina</name>
    <dbReference type="NCBI Taxonomy" id="84725"/>
    <lineage>
        <taxon>Bacteria</taxon>
        <taxon>Bacillati</taxon>
        <taxon>Actinomycetota</taxon>
        <taxon>Actinomycetes</taxon>
        <taxon>Pseudonocardiales</taxon>
        <taxon>Pseudonocardiaceae</taxon>
        <taxon>Umezawaea</taxon>
    </lineage>
</organism>
<dbReference type="RefSeq" id="WP_106186694.1">
    <property type="nucleotide sequence ID" value="NZ_PVTF01000002.1"/>
</dbReference>
<name>A0A2T0THH1_9PSEU</name>